<keyword evidence="3" id="KW-1185">Reference proteome</keyword>
<dbReference type="RefSeq" id="WP_234749264.1">
    <property type="nucleotide sequence ID" value="NZ_BAAAWN010000001.1"/>
</dbReference>
<dbReference type="Gene3D" id="3.40.630.30">
    <property type="match status" value="1"/>
</dbReference>
<gene>
    <name evidence="2" type="ORF">ACFFP1_23055</name>
</gene>
<proteinExistence type="predicted"/>
<evidence type="ECO:0000313" key="3">
    <source>
        <dbReference type="Proteomes" id="UP001589702"/>
    </source>
</evidence>
<dbReference type="Pfam" id="PF00583">
    <property type="entry name" value="Acetyltransf_1"/>
    <property type="match status" value="1"/>
</dbReference>
<reference evidence="2 3" key="1">
    <citation type="submission" date="2024-09" db="EMBL/GenBank/DDBJ databases">
        <authorList>
            <person name="Sun Q."/>
            <person name="Mori K."/>
        </authorList>
    </citation>
    <scope>NUCLEOTIDE SEQUENCE [LARGE SCALE GENOMIC DNA]</scope>
    <source>
        <strain evidence="2 3">JCM 1334</strain>
    </source>
</reference>
<dbReference type="EMBL" id="JBHMBC010000040">
    <property type="protein sequence ID" value="MFB9822356.1"/>
    <property type="molecule type" value="Genomic_DNA"/>
</dbReference>
<evidence type="ECO:0000313" key="2">
    <source>
        <dbReference type="EMBL" id="MFB9822356.1"/>
    </source>
</evidence>
<accession>A0ABV5Y5T4</accession>
<feature type="domain" description="N-acetyltransferase" evidence="1">
    <location>
        <begin position="5"/>
        <end position="59"/>
    </location>
</feature>
<evidence type="ECO:0000259" key="1">
    <source>
        <dbReference type="Pfam" id="PF00583"/>
    </source>
</evidence>
<dbReference type="InterPro" id="IPR016181">
    <property type="entry name" value="Acyl_CoA_acyltransferase"/>
</dbReference>
<dbReference type="CDD" id="cd04301">
    <property type="entry name" value="NAT_SF"/>
    <property type="match status" value="1"/>
</dbReference>
<comment type="caution">
    <text evidence="2">The sequence shown here is derived from an EMBL/GenBank/DDBJ whole genome shotgun (WGS) entry which is preliminary data.</text>
</comment>
<dbReference type="Proteomes" id="UP001589702">
    <property type="component" value="Unassembled WGS sequence"/>
</dbReference>
<protein>
    <submittedName>
        <fullName evidence="2">GNAT family N-acetyltransferase</fullName>
    </submittedName>
</protein>
<organism evidence="2 3">
    <name type="scientific">Arthrobacter ramosus</name>
    <dbReference type="NCBI Taxonomy" id="1672"/>
    <lineage>
        <taxon>Bacteria</taxon>
        <taxon>Bacillati</taxon>
        <taxon>Actinomycetota</taxon>
        <taxon>Actinomycetes</taxon>
        <taxon>Micrococcales</taxon>
        <taxon>Micrococcaceae</taxon>
        <taxon>Arthrobacter</taxon>
    </lineage>
</organism>
<sequence length="65" mass="7130">MIPELHKPADHRFVDVAEDEGSVAGYVGWSVEPLRERGTINILAVTPAFRGGHIGRELASTQFVE</sequence>
<dbReference type="SUPFAM" id="SSF55729">
    <property type="entry name" value="Acyl-CoA N-acyltransferases (Nat)"/>
    <property type="match status" value="1"/>
</dbReference>
<name>A0ABV5Y5T4_ARTRM</name>
<dbReference type="InterPro" id="IPR000182">
    <property type="entry name" value="GNAT_dom"/>
</dbReference>